<name>A0A251RTY1_HELAN</name>
<evidence type="ECO:0000313" key="2">
    <source>
        <dbReference type="Proteomes" id="UP000215914"/>
    </source>
</evidence>
<dbReference type="Proteomes" id="UP000215914">
    <property type="component" value="Chromosome 17"/>
</dbReference>
<accession>A0A251RTY1</accession>
<proteinExistence type="predicted"/>
<reference evidence="2" key="1">
    <citation type="journal article" date="2017" name="Nature">
        <title>The sunflower genome provides insights into oil metabolism, flowering and Asterid evolution.</title>
        <authorList>
            <person name="Badouin H."/>
            <person name="Gouzy J."/>
            <person name="Grassa C.J."/>
            <person name="Murat F."/>
            <person name="Staton S.E."/>
            <person name="Cottret L."/>
            <person name="Lelandais-Briere C."/>
            <person name="Owens G.L."/>
            <person name="Carrere S."/>
            <person name="Mayjonade B."/>
            <person name="Legrand L."/>
            <person name="Gill N."/>
            <person name="Kane N.C."/>
            <person name="Bowers J.E."/>
            <person name="Hubner S."/>
            <person name="Bellec A."/>
            <person name="Berard A."/>
            <person name="Berges H."/>
            <person name="Blanchet N."/>
            <person name="Boniface M.C."/>
            <person name="Brunel D."/>
            <person name="Catrice O."/>
            <person name="Chaidir N."/>
            <person name="Claudel C."/>
            <person name="Donnadieu C."/>
            <person name="Faraut T."/>
            <person name="Fievet G."/>
            <person name="Helmstetter N."/>
            <person name="King M."/>
            <person name="Knapp S.J."/>
            <person name="Lai Z."/>
            <person name="Le Paslier M.C."/>
            <person name="Lippi Y."/>
            <person name="Lorenzon L."/>
            <person name="Mandel J.R."/>
            <person name="Marage G."/>
            <person name="Marchand G."/>
            <person name="Marquand E."/>
            <person name="Bret-Mestries E."/>
            <person name="Morien E."/>
            <person name="Nambeesan S."/>
            <person name="Nguyen T."/>
            <person name="Pegot-Espagnet P."/>
            <person name="Pouilly N."/>
            <person name="Raftis F."/>
            <person name="Sallet E."/>
            <person name="Schiex T."/>
            <person name="Thomas J."/>
            <person name="Vandecasteele C."/>
            <person name="Vares D."/>
            <person name="Vear F."/>
            <person name="Vautrin S."/>
            <person name="Crespi M."/>
            <person name="Mangin B."/>
            <person name="Burke J.M."/>
            <person name="Salse J."/>
            <person name="Munos S."/>
            <person name="Vincourt P."/>
            <person name="Rieseberg L.H."/>
            <person name="Langlade N.B."/>
        </authorList>
    </citation>
    <scope>NUCLEOTIDE SEQUENCE [LARGE SCALE GENOMIC DNA]</scope>
    <source>
        <strain evidence="2">cv. SF193</strain>
    </source>
</reference>
<dbReference type="AlphaFoldDB" id="A0A251RTY1"/>
<evidence type="ECO:0000313" key="1">
    <source>
        <dbReference type="EMBL" id="OTF87324.1"/>
    </source>
</evidence>
<dbReference type="InParanoid" id="A0A251RTY1"/>
<gene>
    <name evidence="1" type="ORF">HannXRQ_Chr17g0560531</name>
</gene>
<organism evidence="1 2">
    <name type="scientific">Helianthus annuus</name>
    <name type="common">Common sunflower</name>
    <dbReference type="NCBI Taxonomy" id="4232"/>
    <lineage>
        <taxon>Eukaryota</taxon>
        <taxon>Viridiplantae</taxon>
        <taxon>Streptophyta</taxon>
        <taxon>Embryophyta</taxon>
        <taxon>Tracheophyta</taxon>
        <taxon>Spermatophyta</taxon>
        <taxon>Magnoliopsida</taxon>
        <taxon>eudicotyledons</taxon>
        <taxon>Gunneridae</taxon>
        <taxon>Pentapetalae</taxon>
        <taxon>asterids</taxon>
        <taxon>campanulids</taxon>
        <taxon>Asterales</taxon>
        <taxon>Asteraceae</taxon>
        <taxon>Asteroideae</taxon>
        <taxon>Heliantheae alliance</taxon>
        <taxon>Heliantheae</taxon>
        <taxon>Helianthus</taxon>
    </lineage>
</organism>
<dbReference type="EMBL" id="CM007906">
    <property type="protein sequence ID" value="OTF87324.1"/>
    <property type="molecule type" value="Genomic_DNA"/>
</dbReference>
<sequence>MKKPSNPKLVLSTSQCSKSLDFQIIVAPPDCKEIICNQDFQLINSGFAFNMAELNNQLPQSVAGGTTTFNEHPGLPLNAVLHSLLPDFAFNEDEDASGESRVVEDPEPISTEFLAVEVFQSENENVGDSVSDLHPYGINDDDDGVQNCTFTELLSTGQFLSESMYFFL</sequence>
<keyword evidence="2" id="KW-1185">Reference proteome</keyword>
<protein>
    <submittedName>
        <fullName evidence="1">Uncharacterized protein</fullName>
    </submittedName>
</protein>